<protein>
    <submittedName>
        <fullName evidence="1">Uncharacterized protein</fullName>
    </submittedName>
</protein>
<reference evidence="1" key="1">
    <citation type="submission" date="2021-07" db="EMBL/GenBank/DDBJ databases">
        <authorList>
            <person name="Durling M."/>
        </authorList>
    </citation>
    <scope>NUCLEOTIDE SEQUENCE</scope>
</reference>
<dbReference type="AlphaFoldDB" id="A0A9N9LK66"/>
<dbReference type="Proteomes" id="UP000701801">
    <property type="component" value="Unassembled WGS sequence"/>
</dbReference>
<evidence type="ECO:0000313" key="1">
    <source>
        <dbReference type="EMBL" id="CAG8974081.1"/>
    </source>
</evidence>
<organism evidence="1 2">
    <name type="scientific">Hymenoscyphus albidus</name>
    <dbReference type="NCBI Taxonomy" id="595503"/>
    <lineage>
        <taxon>Eukaryota</taxon>
        <taxon>Fungi</taxon>
        <taxon>Dikarya</taxon>
        <taxon>Ascomycota</taxon>
        <taxon>Pezizomycotina</taxon>
        <taxon>Leotiomycetes</taxon>
        <taxon>Helotiales</taxon>
        <taxon>Helotiaceae</taxon>
        <taxon>Hymenoscyphus</taxon>
    </lineage>
</organism>
<name>A0A9N9LK66_9HELO</name>
<dbReference type="EMBL" id="CAJVRM010000091">
    <property type="protein sequence ID" value="CAG8974081.1"/>
    <property type="molecule type" value="Genomic_DNA"/>
</dbReference>
<keyword evidence="2" id="KW-1185">Reference proteome</keyword>
<evidence type="ECO:0000313" key="2">
    <source>
        <dbReference type="Proteomes" id="UP000701801"/>
    </source>
</evidence>
<proteinExistence type="predicted"/>
<sequence>MKLVDYGDTLEVLEDSPSFKSTKLLTSAHNGQTNLPDKTLPFLKRTASVVRTPKNPTITQLARKAASIIAKSRPMQSRKANLDLLEAHDEIDRAQEKLILDDDPETNFLLKNWRTHNDSVLAKPLHHKLRLLDADIESSVYMF</sequence>
<dbReference type="OrthoDB" id="1708389at2759"/>
<accession>A0A9N9LK66</accession>
<gene>
    <name evidence="1" type="ORF">HYALB_00011880</name>
</gene>
<comment type="caution">
    <text evidence="1">The sequence shown here is derived from an EMBL/GenBank/DDBJ whole genome shotgun (WGS) entry which is preliminary data.</text>
</comment>